<evidence type="ECO:0000256" key="1">
    <source>
        <dbReference type="SAM" id="SignalP"/>
    </source>
</evidence>
<dbReference type="Proteomes" id="UP001500742">
    <property type="component" value="Unassembled WGS sequence"/>
</dbReference>
<protein>
    <recommendedName>
        <fullName evidence="4">Bacteroidetes-specific membrane protein</fullName>
    </recommendedName>
</protein>
<evidence type="ECO:0000313" key="3">
    <source>
        <dbReference type="Proteomes" id="UP001500742"/>
    </source>
</evidence>
<evidence type="ECO:0000313" key="2">
    <source>
        <dbReference type="EMBL" id="GAA3962407.1"/>
    </source>
</evidence>
<keyword evidence="1" id="KW-0732">Signal</keyword>
<feature type="signal peptide" evidence="1">
    <location>
        <begin position="1"/>
        <end position="34"/>
    </location>
</feature>
<name>A0ABP7PBC6_9SPHI</name>
<proteinExistence type="predicted"/>
<comment type="caution">
    <text evidence="2">The sequence shown here is derived from an EMBL/GenBank/DDBJ whole genome shotgun (WGS) entry which is preliminary data.</text>
</comment>
<reference evidence="3" key="1">
    <citation type="journal article" date="2019" name="Int. J. Syst. Evol. Microbiol.">
        <title>The Global Catalogue of Microorganisms (GCM) 10K type strain sequencing project: providing services to taxonomists for standard genome sequencing and annotation.</title>
        <authorList>
            <consortium name="The Broad Institute Genomics Platform"/>
            <consortium name="The Broad Institute Genome Sequencing Center for Infectious Disease"/>
            <person name="Wu L."/>
            <person name="Ma J."/>
        </authorList>
    </citation>
    <scope>NUCLEOTIDE SEQUENCE [LARGE SCALE GENOMIC DNA]</scope>
    <source>
        <strain evidence="3">JCM 16601</strain>
    </source>
</reference>
<evidence type="ECO:0008006" key="4">
    <source>
        <dbReference type="Google" id="ProtNLM"/>
    </source>
</evidence>
<dbReference type="Pfam" id="PF11751">
    <property type="entry name" value="PorP_SprF"/>
    <property type="match status" value="1"/>
</dbReference>
<feature type="chain" id="PRO_5045549097" description="Bacteroidetes-specific membrane protein" evidence="1">
    <location>
        <begin position="35"/>
        <end position="314"/>
    </location>
</feature>
<dbReference type="InterPro" id="IPR019861">
    <property type="entry name" value="PorP/SprF_Bacteroidetes"/>
</dbReference>
<organism evidence="2 3">
    <name type="scientific">Mucilaginibacter dorajii</name>
    <dbReference type="NCBI Taxonomy" id="692994"/>
    <lineage>
        <taxon>Bacteria</taxon>
        <taxon>Pseudomonadati</taxon>
        <taxon>Bacteroidota</taxon>
        <taxon>Sphingobacteriia</taxon>
        <taxon>Sphingobacteriales</taxon>
        <taxon>Sphingobacteriaceae</taxon>
        <taxon>Mucilaginibacter</taxon>
    </lineage>
</organism>
<dbReference type="EMBL" id="BAAAZC010000006">
    <property type="protein sequence ID" value="GAA3962407.1"/>
    <property type="molecule type" value="Genomic_DNA"/>
</dbReference>
<sequence length="314" mass="34629">MMPDRNKICNNRKPLLIALGLCLILLVAGNSALAQQQSFNYTQYMDNLTPFNPAYSLLDKAGSINTLARRQWVGINGAPVTYLINGNLPIESINGSAGLMVFNDQVAIERQTEANVYFAKGIQLDEGSYLGVSINAGFRNYTANYSSLDAADPTFRNDVRGTKPNMGFGIMYYTDWYYLGVSVPELTITSLGTASVQDNTNFRTHYYFSGAMITNVNEEIKFKPATLISYVRGLPLTADISGIFYMKGTLGLGVNYRTDKTMSGILTVNMNAFHVGYSYQFGTSSNTFGAFNNATHEISLSYRFGRGAFDPKLL</sequence>
<gene>
    <name evidence="2" type="ORF">GCM10022210_07860</name>
</gene>
<keyword evidence="3" id="KW-1185">Reference proteome</keyword>
<dbReference type="RefSeq" id="WP_259091809.1">
    <property type="nucleotide sequence ID" value="NZ_BAAAZC010000006.1"/>
</dbReference>
<accession>A0ABP7PBC6</accession>
<dbReference type="NCBIfam" id="TIGR03519">
    <property type="entry name" value="T9SS_PorP_fam"/>
    <property type="match status" value="1"/>
</dbReference>